<dbReference type="AlphaFoldDB" id="E2C079"/>
<evidence type="ECO:0000256" key="4">
    <source>
        <dbReference type="ARBA" id="ARBA00022725"/>
    </source>
</evidence>
<evidence type="ECO:0000313" key="11">
    <source>
        <dbReference type="Proteomes" id="UP000008237"/>
    </source>
</evidence>
<keyword evidence="4" id="KW-0552">Olfaction</keyword>
<evidence type="ECO:0000256" key="8">
    <source>
        <dbReference type="ARBA" id="ARBA00023224"/>
    </source>
</evidence>
<feature type="transmembrane region" description="Helical" evidence="9">
    <location>
        <begin position="304"/>
        <end position="327"/>
    </location>
</feature>
<keyword evidence="6 9" id="KW-0472">Membrane</keyword>
<feature type="transmembrane region" description="Helical" evidence="9">
    <location>
        <begin position="47"/>
        <end position="69"/>
    </location>
</feature>
<accession>E2C079</accession>
<keyword evidence="3 9" id="KW-0812">Transmembrane</keyword>
<evidence type="ECO:0000256" key="1">
    <source>
        <dbReference type="ARBA" id="ARBA00004141"/>
    </source>
</evidence>
<feature type="transmembrane region" description="Helical" evidence="9">
    <location>
        <begin position="195"/>
        <end position="220"/>
    </location>
</feature>
<feature type="transmembrane region" description="Helical" evidence="9">
    <location>
        <begin position="523"/>
        <end position="545"/>
    </location>
</feature>
<dbReference type="Pfam" id="PF02949">
    <property type="entry name" value="7tm_6"/>
    <property type="match status" value="2"/>
</dbReference>
<protein>
    <submittedName>
        <fullName evidence="10">Putative odorant receptor 13a</fullName>
    </submittedName>
</protein>
<keyword evidence="5 9" id="KW-1133">Transmembrane helix</keyword>
<feature type="transmembrane region" description="Helical" evidence="9">
    <location>
        <begin position="81"/>
        <end position="100"/>
    </location>
</feature>
<name>E2C079_HARSA</name>
<keyword evidence="11" id="KW-1185">Reference proteome</keyword>
<keyword evidence="8" id="KW-0807">Transducer</keyword>
<dbReference type="InParanoid" id="E2C079"/>
<comment type="subcellular location">
    <subcellularLocation>
        <location evidence="1">Membrane</location>
        <topology evidence="1">Multi-pass membrane protein</topology>
    </subcellularLocation>
</comment>
<dbReference type="EMBL" id="GL451753">
    <property type="protein sequence ID" value="EFN78631.1"/>
    <property type="molecule type" value="Genomic_DNA"/>
</dbReference>
<keyword evidence="7 10" id="KW-0675">Receptor</keyword>
<evidence type="ECO:0000313" key="10">
    <source>
        <dbReference type="EMBL" id="EFN78631.1"/>
    </source>
</evidence>
<evidence type="ECO:0000256" key="2">
    <source>
        <dbReference type="ARBA" id="ARBA00022606"/>
    </source>
</evidence>
<dbReference type="Proteomes" id="UP000008237">
    <property type="component" value="Unassembled WGS sequence"/>
</dbReference>
<evidence type="ECO:0000256" key="7">
    <source>
        <dbReference type="ARBA" id="ARBA00023170"/>
    </source>
</evidence>
<dbReference type="PANTHER" id="PTHR21137:SF42">
    <property type="entry name" value="ODORANT RECEPTOR 83A"/>
    <property type="match status" value="1"/>
</dbReference>
<reference evidence="10 11" key="1">
    <citation type="journal article" date="2010" name="Science">
        <title>Genomic comparison of the ants Camponotus floridanus and Harpegnathos saltator.</title>
        <authorList>
            <person name="Bonasio R."/>
            <person name="Zhang G."/>
            <person name="Ye C."/>
            <person name="Mutti N.S."/>
            <person name="Fang X."/>
            <person name="Qin N."/>
            <person name="Donahue G."/>
            <person name="Yang P."/>
            <person name="Li Q."/>
            <person name="Li C."/>
            <person name="Zhang P."/>
            <person name="Huang Z."/>
            <person name="Berger S.L."/>
            <person name="Reinberg D."/>
            <person name="Wang J."/>
            <person name="Liebig J."/>
        </authorList>
    </citation>
    <scope>NUCLEOTIDE SEQUENCE [LARGE SCALE GENOMIC DNA]</scope>
    <source>
        <strain evidence="10 11">R22 G/1</strain>
    </source>
</reference>
<dbReference type="OMA" id="KRLIMMC"/>
<dbReference type="PANTHER" id="PTHR21137">
    <property type="entry name" value="ODORANT RECEPTOR"/>
    <property type="match status" value="1"/>
</dbReference>
<organism evidence="11">
    <name type="scientific">Harpegnathos saltator</name>
    <name type="common">Jerdon's jumping ant</name>
    <dbReference type="NCBI Taxonomy" id="610380"/>
    <lineage>
        <taxon>Eukaryota</taxon>
        <taxon>Metazoa</taxon>
        <taxon>Ecdysozoa</taxon>
        <taxon>Arthropoda</taxon>
        <taxon>Hexapoda</taxon>
        <taxon>Insecta</taxon>
        <taxon>Pterygota</taxon>
        <taxon>Neoptera</taxon>
        <taxon>Endopterygota</taxon>
        <taxon>Hymenoptera</taxon>
        <taxon>Apocrita</taxon>
        <taxon>Aculeata</taxon>
        <taxon>Formicoidea</taxon>
        <taxon>Formicidae</taxon>
        <taxon>Ponerinae</taxon>
        <taxon>Ponerini</taxon>
        <taxon>Harpegnathos</taxon>
    </lineage>
</organism>
<evidence type="ECO:0000256" key="6">
    <source>
        <dbReference type="ARBA" id="ARBA00023136"/>
    </source>
</evidence>
<evidence type="ECO:0000256" key="3">
    <source>
        <dbReference type="ARBA" id="ARBA00022692"/>
    </source>
</evidence>
<feature type="transmembrane region" description="Helical" evidence="9">
    <location>
        <begin position="277"/>
        <end position="298"/>
    </location>
</feature>
<feature type="transmembrane region" description="Helical" evidence="9">
    <location>
        <begin position="612"/>
        <end position="633"/>
    </location>
</feature>
<evidence type="ECO:0000256" key="9">
    <source>
        <dbReference type="SAM" id="Phobius"/>
    </source>
</evidence>
<dbReference type="OrthoDB" id="7548151at2759"/>
<feature type="transmembrane region" description="Helical" evidence="9">
    <location>
        <begin position="137"/>
        <end position="156"/>
    </location>
</feature>
<feature type="transmembrane region" description="Helical" evidence="9">
    <location>
        <begin position="460"/>
        <end position="478"/>
    </location>
</feature>
<dbReference type="GO" id="GO:0004984">
    <property type="term" value="F:olfactory receptor activity"/>
    <property type="evidence" value="ECO:0007669"/>
    <property type="project" value="InterPro"/>
</dbReference>
<dbReference type="GO" id="GO:0005549">
    <property type="term" value="F:odorant binding"/>
    <property type="evidence" value="ECO:0007669"/>
    <property type="project" value="InterPro"/>
</dbReference>
<dbReference type="GO" id="GO:0005886">
    <property type="term" value="C:plasma membrane"/>
    <property type="evidence" value="ECO:0007669"/>
    <property type="project" value="UniProtKB-SubCell"/>
</dbReference>
<dbReference type="InterPro" id="IPR004117">
    <property type="entry name" value="7tm6_olfct_rcpt"/>
</dbReference>
<proteinExistence type="predicted"/>
<dbReference type="GO" id="GO:0007165">
    <property type="term" value="P:signal transduction"/>
    <property type="evidence" value="ECO:0007669"/>
    <property type="project" value="UniProtKB-KW"/>
</dbReference>
<feature type="transmembrane region" description="Helical" evidence="9">
    <location>
        <begin position="582"/>
        <end position="600"/>
    </location>
</feature>
<evidence type="ECO:0000256" key="5">
    <source>
        <dbReference type="ARBA" id="ARBA00022989"/>
    </source>
</evidence>
<sequence>MHKVPRNEHYQRDIKNILELNRSVLLALGVWPKFDGDKSICEKINKFLRISISYFLLYFSLVPGALYWIFEKRARARLRTIPIMLYGFMSLGKYYSLIIYESQIRRCLKHLEEDWRNVNGMNARKVMLESARTGKRLVIISAVFLYSSGITLRTILPLSKGKIVTPENITIRPLPYPTHSLLFDAQSSPIYEVVFVMHCLSGLVTMSISVSICGLIIIFVTHTCGQLKVLIDLIKDLVEKKQRDEYKVNKKLAIIVDHQTRIRSFLQLVESTLQQMCFIEITGVTVIICVLCYCILMEWENSNALALCSYFMALSGMIINMLMFCYTGEQLITQAEKVAVTSCELEWYRLPDNKARGIILVMIASNMPTKITAGKLFDLSFRTFGDVRERILITDEPHAKLMTIEPVIYSFVTFVKYCTLLIYEDKFKTCLRHVKDDWKFVTWSNAREIMIEKAKIGRNVFAVSCIVIYGASLLFHTLPLTSRRMLGNVTFRPLAYAGYYIVFDEQRTPAYEIMFLLQLFSGFVMYSVTTVLYGLIGLLVMHACAQMKILMMLMEELVSEQICTEENVNEKLSMVVEHQIRIRNYVLTITDVAFSFLYLVEDTMRHSSLFEILGSTLMLCLVGYCILIVGSTFRSCHGE</sequence>
<keyword evidence="2" id="KW-0716">Sensory transduction</keyword>
<gene>
    <name evidence="10" type="ORF">EAI_17429</name>
</gene>